<reference evidence="4" key="1">
    <citation type="submission" date="2025-08" db="UniProtKB">
        <authorList>
            <consortium name="RefSeq"/>
        </authorList>
    </citation>
    <scope>IDENTIFICATION</scope>
    <source>
        <tissue evidence="4">Whole larvae</tissue>
    </source>
</reference>
<dbReference type="Gene3D" id="2.170.270.10">
    <property type="entry name" value="SET domain"/>
    <property type="match status" value="1"/>
</dbReference>
<accession>A0ABM3MAK1</accession>
<protein>
    <submittedName>
        <fullName evidence="4">Histone-lysine N-methyltransferase PRDM6</fullName>
    </submittedName>
</protein>
<feature type="compositionally biased region" description="Basic and acidic residues" evidence="1">
    <location>
        <begin position="142"/>
        <end position="153"/>
    </location>
</feature>
<name>A0ABM3MAK1_GALME</name>
<evidence type="ECO:0000313" key="4">
    <source>
        <dbReference type="RefSeq" id="XP_052748157.1"/>
    </source>
</evidence>
<dbReference type="GeneID" id="116413192"/>
<feature type="domain" description="SET" evidence="2">
    <location>
        <begin position="1"/>
        <end position="70"/>
    </location>
</feature>
<dbReference type="PROSITE" id="PS50280">
    <property type="entry name" value="SET"/>
    <property type="match status" value="1"/>
</dbReference>
<proteinExistence type="predicted"/>
<feature type="compositionally biased region" description="Basic and acidic residues" evidence="1">
    <location>
        <begin position="119"/>
        <end position="134"/>
    </location>
</feature>
<sequence>MYCWQLYDGNNKRRAVVDAKDPNASNWMRYVNCARHWREQNLVAYQYRGQIYYRTIKIIPRFTELMVFYGSEFANMLYIDLGKYNSPPGYAAKYGVPSKKQILKNNAKKTTPENNNTNKENEARNKIVSIEEVKNQTTLETYSEKSVKKHTLDSEVVTDD</sequence>
<dbReference type="Pfam" id="PF21549">
    <property type="entry name" value="PRDM2_PR"/>
    <property type="match status" value="1"/>
</dbReference>
<gene>
    <name evidence="4" type="primary">LOC116413192</name>
</gene>
<evidence type="ECO:0000259" key="2">
    <source>
        <dbReference type="PROSITE" id="PS50280"/>
    </source>
</evidence>
<keyword evidence="3" id="KW-1185">Reference proteome</keyword>
<dbReference type="Proteomes" id="UP001652740">
    <property type="component" value="Unplaced"/>
</dbReference>
<dbReference type="RefSeq" id="XP_052748157.1">
    <property type="nucleotide sequence ID" value="XM_052892197.1"/>
</dbReference>
<evidence type="ECO:0000256" key="1">
    <source>
        <dbReference type="SAM" id="MobiDB-lite"/>
    </source>
</evidence>
<organism evidence="3 4">
    <name type="scientific">Galleria mellonella</name>
    <name type="common">Greater wax moth</name>
    <dbReference type="NCBI Taxonomy" id="7137"/>
    <lineage>
        <taxon>Eukaryota</taxon>
        <taxon>Metazoa</taxon>
        <taxon>Ecdysozoa</taxon>
        <taxon>Arthropoda</taxon>
        <taxon>Hexapoda</taxon>
        <taxon>Insecta</taxon>
        <taxon>Pterygota</taxon>
        <taxon>Neoptera</taxon>
        <taxon>Endopterygota</taxon>
        <taxon>Lepidoptera</taxon>
        <taxon>Glossata</taxon>
        <taxon>Ditrysia</taxon>
        <taxon>Pyraloidea</taxon>
        <taxon>Pyralidae</taxon>
        <taxon>Galleriinae</taxon>
        <taxon>Galleria</taxon>
    </lineage>
</organism>
<dbReference type="InterPro" id="IPR046341">
    <property type="entry name" value="SET_dom_sf"/>
</dbReference>
<evidence type="ECO:0000313" key="3">
    <source>
        <dbReference type="Proteomes" id="UP001652740"/>
    </source>
</evidence>
<dbReference type="InterPro" id="IPR001214">
    <property type="entry name" value="SET_dom"/>
</dbReference>
<feature type="region of interest" description="Disordered" evidence="1">
    <location>
        <begin position="103"/>
        <end position="160"/>
    </location>
</feature>
<feature type="compositionally biased region" description="Low complexity" evidence="1">
    <location>
        <begin position="104"/>
        <end position="118"/>
    </location>
</feature>